<dbReference type="GO" id="GO:0003735">
    <property type="term" value="F:structural constituent of ribosome"/>
    <property type="evidence" value="ECO:0007669"/>
    <property type="project" value="TreeGrafter"/>
</dbReference>
<dbReference type="Pfam" id="PF00575">
    <property type="entry name" value="S1"/>
    <property type="match status" value="1"/>
</dbReference>
<dbReference type="PANTHER" id="PTHR10724:SF7">
    <property type="entry name" value="SMALL RIBOSOMAL SUBUNIT PROTEIN BS1C"/>
    <property type="match status" value="1"/>
</dbReference>
<dbReference type="Gene3D" id="2.40.50.140">
    <property type="entry name" value="Nucleic acid-binding proteins"/>
    <property type="match status" value="1"/>
</dbReference>
<comment type="caution">
    <text evidence="6">The sequence shown here is derived from an EMBL/GenBank/DDBJ whole genome shotgun (WGS) entry which is preliminary data.</text>
</comment>
<gene>
    <name evidence="6" type="ORF">FJZ00_09485</name>
</gene>
<protein>
    <submittedName>
        <fullName evidence="6">S1 RNA-binding domain-containing protein</fullName>
    </submittedName>
</protein>
<dbReference type="AlphaFoldDB" id="A0A938BNN7"/>
<dbReference type="InterPro" id="IPR003029">
    <property type="entry name" value="S1_domain"/>
</dbReference>
<evidence type="ECO:0000256" key="3">
    <source>
        <dbReference type="ARBA" id="ARBA00023274"/>
    </source>
</evidence>
<dbReference type="InterPro" id="IPR050437">
    <property type="entry name" value="Ribos_protein_bS1-like"/>
</dbReference>
<organism evidence="6 7">
    <name type="scientific">Candidatus Tanganyikabacteria bacterium</name>
    <dbReference type="NCBI Taxonomy" id="2961651"/>
    <lineage>
        <taxon>Bacteria</taxon>
        <taxon>Bacillati</taxon>
        <taxon>Candidatus Sericytochromatia</taxon>
        <taxon>Candidatus Tanganyikabacteria</taxon>
    </lineage>
</organism>
<evidence type="ECO:0000256" key="4">
    <source>
        <dbReference type="SAM" id="MobiDB-lite"/>
    </source>
</evidence>
<dbReference type="SMART" id="SM00316">
    <property type="entry name" value="S1"/>
    <property type="match status" value="1"/>
</dbReference>
<dbReference type="EMBL" id="VGJX01000551">
    <property type="protein sequence ID" value="MBM3275374.1"/>
    <property type="molecule type" value="Genomic_DNA"/>
</dbReference>
<reference evidence="6 7" key="1">
    <citation type="submission" date="2019-03" db="EMBL/GenBank/DDBJ databases">
        <title>Lake Tanganyika Metagenome-Assembled Genomes (MAGs).</title>
        <authorList>
            <person name="Tran P."/>
        </authorList>
    </citation>
    <scope>NUCLEOTIDE SEQUENCE [LARGE SCALE GENOMIC DNA]</scope>
    <source>
        <strain evidence="6">K_DeepCast_65m_m2_236</strain>
    </source>
</reference>
<evidence type="ECO:0000256" key="2">
    <source>
        <dbReference type="ARBA" id="ARBA00022980"/>
    </source>
</evidence>
<dbReference type="PANTHER" id="PTHR10724">
    <property type="entry name" value="30S RIBOSOMAL PROTEIN S1"/>
    <property type="match status" value="1"/>
</dbReference>
<keyword evidence="2" id="KW-0689">Ribosomal protein</keyword>
<sequence>LSLKQLQDDPWNTLAQRFSEGQTVGGKVTKLASFGAFVEIEPGVEALLPTAEMSDHNAKPEEVVEVGQDIQAIIKRFRPDEKRISLSLRDISGGGGGSDHGVEEDEE</sequence>
<dbReference type="GO" id="GO:0022627">
    <property type="term" value="C:cytosolic small ribosomal subunit"/>
    <property type="evidence" value="ECO:0007669"/>
    <property type="project" value="TreeGrafter"/>
</dbReference>
<dbReference type="PROSITE" id="PS50126">
    <property type="entry name" value="S1"/>
    <property type="match status" value="1"/>
</dbReference>
<proteinExistence type="inferred from homology"/>
<dbReference type="Proteomes" id="UP000703893">
    <property type="component" value="Unassembled WGS sequence"/>
</dbReference>
<feature type="non-terminal residue" evidence="6">
    <location>
        <position position="1"/>
    </location>
</feature>
<name>A0A938BNN7_9BACT</name>
<dbReference type="SUPFAM" id="SSF50249">
    <property type="entry name" value="Nucleic acid-binding proteins"/>
    <property type="match status" value="1"/>
</dbReference>
<feature type="domain" description="S1 motif" evidence="5">
    <location>
        <begin position="21"/>
        <end position="89"/>
    </location>
</feature>
<accession>A0A938BNN7</accession>
<keyword evidence="3" id="KW-0687">Ribonucleoprotein</keyword>
<evidence type="ECO:0000259" key="5">
    <source>
        <dbReference type="PROSITE" id="PS50126"/>
    </source>
</evidence>
<dbReference type="GO" id="GO:0003729">
    <property type="term" value="F:mRNA binding"/>
    <property type="evidence" value="ECO:0007669"/>
    <property type="project" value="TreeGrafter"/>
</dbReference>
<dbReference type="GO" id="GO:0006412">
    <property type="term" value="P:translation"/>
    <property type="evidence" value="ECO:0007669"/>
    <property type="project" value="TreeGrafter"/>
</dbReference>
<evidence type="ECO:0000313" key="7">
    <source>
        <dbReference type="Proteomes" id="UP000703893"/>
    </source>
</evidence>
<dbReference type="InterPro" id="IPR012340">
    <property type="entry name" value="NA-bd_OB-fold"/>
</dbReference>
<evidence type="ECO:0000313" key="6">
    <source>
        <dbReference type="EMBL" id="MBM3275374.1"/>
    </source>
</evidence>
<evidence type="ECO:0000256" key="1">
    <source>
        <dbReference type="ARBA" id="ARBA00006767"/>
    </source>
</evidence>
<feature type="region of interest" description="Disordered" evidence="4">
    <location>
        <begin position="88"/>
        <end position="107"/>
    </location>
</feature>
<comment type="similarity">
    <text evidence="1">Belongs to the bacterial ribosomal protein bS1 family.</text>
</comment>